<dbReference type="PANTHER" id="PTHR46579">
    <property type="entry name" value="F5/8 TYPE C DOMAIN-CONTAINING PROTEIN-RELATED"/>
    <property type="match status" value="1"/>
</dbReference>
<comment type="caution">
    <text evidence="2">The sequence shown here is derived from an EMBL/GenBank/DDBJ whole genome shotgun (WGS) entry which is preliminary data.</text>
</comment>
<proteinExistence type="predicted"/>
<name>A0AAD7I7I5_9AGAR</name>
<feature type="non-terminal residue" evidence="2">
    <location>
        <position position="884"/>
    </location>
</feature>
<keyword evidence="3" id="KW-1185">Reference proteome</keyword>
<evidence type="ECO:0000256" key="1">
    <source>
        <dbReference type="SAM" id="MobiDB-lite"/>
    </source>
</evidence>
<reference evidence="2" key="1">
    <citation type="submission" date="2023-03" db="EMBL/GenBank/DDBJ databases">
        <title>Massive genome expansion in bonnet fungi (Mycena s.s.) driven by repeated elements and novel gene families across ecological guilds.</title>
        <authorList>
            <consortium name="Lawrence Berkeley National Laboratory"/>
            <person name="Harder C.B."/>
            <person name="Miyauchi S."/>
            <person name="Viragh M."/>
            <person name="Kuo A."/>
            <person name="Thoen E."/>
            <person name="Andreopoulos B."/>
            <person name="Lu D."/>
            <person name="Skrede I."/>
            <person name="Drula E."/>
            <person name="Henrissat B."/>
            <person name="Morin E."/>
            <person name="Kohler A."/>
            <person name="Barry K."/>
            <person name="LaButti K."/>
            <person name="Morin E."/>
            <person name="Salamov A."/>
            <person name="Lipzen A."/>
            <person name="Mereny Z."/>
            <person name="Hegedus B."/>
            <person name="Baldrian P."/>
            <person name="Stursova M."/>
            <person name="Weitz H."/>
            <person name="Taylor A."/>
            <person name="Grigoriev I.V."/>
            <person name="Nagy L.G."/>
            <person name="Martin F."/>
            <person name="Kauserud H."/>
        </authorList>
    </citation>
    <scope>NUCLEOTIDE SEQUENCE</scope>
    <source>
        <strain evidence="2">CBHHK188m</strain>
    </source>
</reference>
<organism evidence="2 3">
    <name type="scientific">Mycena maculata</name>
    <dbReference type="NCBI Taxonomy" id="230809"/>
    <lineage>
        <taxon>Eukaryota</taxon>
        <taxon>Fungi</taxon>
        <taxon>Dikarya</taxon>
        <taxon>Basidiomycota</taxon>
        <taxon>Agaricomycotina</taxon>
        <taxon>Agaricomycetes</taxon>
        <taxon>Agaricomycetidae</taxon>
        <taxon>Agaricales</taxon>
        <taxon>Marasmiineae</taxon>
        <taxon>Mycenaceae</taxon>
        <taxon>Mycena</taxon>
    </lineage>
</organism>
<gene>
    <name evidence="2" type="ORF">DFH07DRAFT_686799</name>
</gene>
<dbReference type="PANTHER" id="PTHR46579:SF1">
    <property type="entry name" value="F5_8 TYPE C DOMAIN-CONTAINING PROTEIN"/>
    <property type="match status" value="1"/>
</dbReference>
<dbReference type="Proteomes" id="UP001215280">
    <property type="component" value="Unassembled WGS sequence"/>
</dbReference>
<sequence length="884" mass="100612">PWAFDDHPAIRHAYVRVFLDAAFKGMKHDSAANMLAGFHLVFQSITHYPLPGMANFARTLATVEKRLGVSTDHLITYFFLCDVCWKPHYPSELAKLEKPDCDQPDCSGKLYTIKRLASGAEKRTPILTLPFVPPEKAIQRMCLQPGKVEQWQEWRRPDDAVGQVPPSTVTGYDAFPDPDKPMKDISDGWGWRAVQAGLERRRNGKWEIRDVDVSELKQRFVALPNGLIIQINIDWFQAVKNGCHSTGAVYGTICNNPRTIRYLWEETMLLMIFPGPHEPTSEQWNNVMDICVKHFQKLYNGILFRVHGKEEKEAFHGQIATDISDLPASRKTSGLITYTSKHFMCDHCDVPFYALTHPDTFSSSKLNARDPWRYLKYAFRARDASDEVAEEIGRRRGVRFSVMNNLVNWLPGVSGLFDLMHCIFGALIKHLCKNILYKNGMIDAEAAQKLEEVFSKLVWPPSISRLPPSVRDGDFLPLKFSFKITVFFVALFIAWQVNGEIPDVDAPPSAPNTKNAAAQAAQEKLVQVRKLEHLMATNPNPTQAEIDEIKSTKMDRSLRRHYDTIVQFTAAVRIITSNSISPNEVRRGCGALEQSWARINCHLVPYFQFAVHLEPQFLKHGPGPGWWMYPYECNNGLLGRFNHNGHSGGEIEGTMMRGWWKAILIQDLISRFESIPNPGPEDVASLALLKSHLKGGTSERKGTLQNYIAMSKFLRQLGPGYYGLVLNYLKHFWAPQFIVLPDVSTLDADNEISFSGEVDSFSHVWVKRRRYGVAEEHRGQSARLAYIDGRVPVHIDRIFRARHKIDEDNTITAAFAILRRFQPSTYMIDFPWDLWATDIGVRVWKAETLGSQEVVALERLTGHFVLAPVTVCKHNLWITIAYDH</sequence>
<dbReference type="AlphaFoldDB" id="A0AAD7I7I5"/>
<evidence type="ECO:0000313" key="3">
    <source>
        <dbReference type="Proteomes" id="UP001215280"/>
    </source>
</evidence>
<feature type="non-terminal residue" evidence="2">
    <location>
        <position position="1"/>
    </location>
</feature>
<feature type="region of interest" description="Disordered" evidence="1">
    <location>
        <begin position="157"/>
        <end position="177"/>
    </location>
</feature>
<protein>
    <submittedName>
        <fullName evidence="2">Uncharacterized protein</fullName>
    </submittedName>
</protein>
<dbReference type="EMBL" id="JARJLG010000151">
    <property type="protein sequence ID" value="KAJ7736016.1"/>
    <property type="molecule type" value="Genomic_DNA"/>
</dbReference>
<accession>A0AAD7I7I5</accession>
<evidence type="ECO:0000313" key="2">
    <source>
        <dbReference type="EMBL" id="KAJ7736016.1"/>
    </source>
</evidence>